<keyword evidence="2 3" id="KW-0479">Metal-binding</keyword>
<dbReference type="STRING" id="53326.A0A016U6M9"/>
<gene>
    <name evidence="5" type="primary">Acey_s0053.g2404</name>
    <name evidence="5" type="ORF">Y032_0053g2404</name>
</gene>
<name>A0A016U6M9_9BILA</name>
<dbReference type="PANTHER" id="PTHR10127">
    <property type="entry name" value="DISCOIDIN, CUB, EGF, LAMININ , AND ZINC METALLOPROTEASE DOMAIN CONTAINING"/>
    <property type="match status" value="1"/>
</dbReference>
<comment type="caution">
    <text evidence="5">The sequence shown here is derived from an EMBL/GenBank/DDBJ whole genome shotgun (WGS) entry which is preliminary data.</text>
</comment>
<protein>
    <recommendedName>
        <fullName evidence="3">Metalloendopeptidase</fullName>
        <ecNumber evidence="3">3.4.24.-</ecNumber>
    </recommendedName>
</protein>
<dbReference type="EMBL" id="JARK01001389">
    <property type="protein sequence ID" value="EYC10979.1"/>
    <property type="molecule type" value="Genomic_DNA"/>
</dbReference>
<feature type="active site" evidence="2">
    <location>
        <position position="167"/>
    </location>
</feature>
<keyword evidence="2 3" id="KW-0862">Zinc</keyword>
<evidence type="ECO:0000256" key="3">
    <source>
        <dbReference type="RuleBase" id="RU361183"/>
    </source>
</evidence>
<dbReference type="GO" id="GO:0004222">
    <property type="term" value="F:metalloendopeptidase activity"/>
    <property type="evidence" value="ECO:0007669"/>
    <property type="project" value="UniProtKB-UniRule"/>
</dbReference>
<evidence type="ECO:0000256" key="2">
    <source>
        <dbReference type="PROSITE-ProRule" id="PRU01211"/>
    </source>
</evidence>
<dbReference type="AlphaFoldDB" id="A0A016U6M9"/>
<dbReference type="InterPro" id="IPR024079">
    <property type="entry name" value="MetalloPept_cat_dom_sf"/>
</dbReference>
<dbReference type="GO" id="GO:0008270">
    <property type="term" value="F:zinc ion binding"/>
    <property type="evidence" value="ECO:0007669"/>
    <property type="project" value="UniProtKB-UniRule"/>
</dbReference>
<keyword evidence="2 3" id="KW-0645">Protease</keyword>
<keyword evidence="2 3" id="KW-0378">Hydrolase</keyword>
<evidence type="ECO:0000259" key="4">
    <source>
        <dbReference type="PROSITE" id="PS51864"/>
    </source>
</evidence>
<keyword evidence="1" id="KW-1015">Disulfide bond</keyword>
<comment type="cofactor">
    <cofactor evidence="2 3">
        <name>Zn(2+)</name>
        <dbReference type="ChEBI" id="CHEBI:29105"/>
    </cofactor>
    <text evidence="2 3">Binds 1 zinc ion per subunit.</text>
</comment>
<dbReference type="OrthoDB" id="7721051at2759"/>
<dbReference type="InterPro" id="IPR034035">
    <property type="entry name" value="Astacin-like_dom"/>
</dbReference>
<feature type="binding site" evidence="2">
    <location>
        <position position="166"/>
    </location>
    <ligand>
        <name>Zn(2+)</name>
        <dbReference type="ChEBI" id="CHEBI:29105"/>
        <note>catalytic</note>
    </ligand>
</feature>
<sequence>MKLLPLVLVCAALHGAVIDGKPKVIDYQNQEGGDILDLREIMYTDRLAPNISEDELYNGYNALHPKSPNKWTTYPDNEGNFIIPYEIIGVFGEEHKEMIYDAMKELSRNTCIRFKQRTNEKEYLQIRNEKSKGCVATIGRQLTGMNILNLEDGEFLTCMAPHIVIHELIHVVGLWHEQMREDRDKYIKIHYENVKQGLLSQFVVVDSKYASTYGTPYDYLSIMHYGKSVFAKPGTITMETLDPRYQDIIGRATKPTKNDYKKICSIYNCWYCVGATPTPPPQKPATAQPPSVPAPSPSPQNPGWCYDQDVYQCMQLKSSGNLICGYEPHLHLCCATCNAIPPMAPFPIPYLPPPMPLPGPWWG</sequence>
<feature type="chain" id="PRO_5005100981" description="Metalloendopeptidase" evidence="3">
    <location>
        <begin position="21"/>
        <end position="363"/>
    </location>
</feature>
<dbReference type="PANTHER" id="PTHR10127:SF880">
    <property type="entry name" value="ZINC METALLOPROTEINASE NAS-5"/>
    <property type="match status" value="1"/>
</dbReference>
<feature type="binding site" evidence="2">
    <location>
        <position position="170"/>
    </location>
    <ligand>
        <name>Zn(2+)</name>
        <dbReference type="ChEBI" id="CHEBI:29105"/>
        <note>catalytic</note>
    </ligand>
</feature>
<dbReference type="InterPro" id="IPR001506">
    <property type="entry name" value="Peptidase_M12A"/>
</dbReference>
<dbReference type="CDD" id="cd04280">
    <property type="entry name" value="ZnMc_astacin_like"/>
    <property type="match status" value="1"/>
</dbReference>
<feature type="domain" description="Peptidase M12A" evidence="4">
    <location>
        <begin position="61"/>
        <end position="270"/>
    </location>
</feature>
<evidence type="ECO:0000256" key="1">
    <source>
        <dbReference type="ARBA" id="ARBA00023157"/>
    </source>
</evidence>
<organism evidence="5 6">
    <name type="scientific">Ancylostoma ceylanicum</name>
    <dbReference type="NCBI Taxonomy" id="53326"/>
    <lineage>
        <taxon>Eukaryota</taxon>
        <taxon>Metazoa</taxon>
        <taxon>Ecdysozoa</taxon>
        <taxon>Nematoda</taxon>
        <taxon>Chromadorea</taxon>
        <taxon>Rhabditida</taxon>
        <taxon>Rhabditina</taxon>
        <taxon>Rhabditomorpha</taxon>
        <taxon>Strongyloidea</taxon>
        <taxon>Ancylostomatidae</taxon>
        <taxon>Ancylostomatinae</taxon>
        <taxon>Ancylostoma</taxon>
    </lineage>
</organism>
<evidence type="ECO:0000313" key="5">
    <source>
        <dbReference type="EMBL" id="EYC10979.1"/>
    </source>
</evidence>
<feature type="signal peptide" evidence="3">
    <location>
        <begin position="1"/>
        <end position="20"/>
    </location>
</feature>
<dbReference type="SUPFAM" id="SSF55486">
    <property type="entry name" value="Metalloproteases ('zincins'), catalytic domain"/>
    <property type="match status" value="1"/>
</dbReference>
<dbReference type="GO" id="GO:0006508">
    <property type="term" value="P:proteolysis"/>
    <property type="evidence" value="ECO:0007669"/>
    <property type="project" value="UniProtKB-KW"/>
</dbReference>
<accession>A0A016U6M9</accession>
<reference evidence="6" key="1">
    <citation type="journal article" date="2015" name="Nat. Genet.">
        <title>The genome and transcriptome of the zoonotic hookworm Ancylostoma ceylanicum identify infection-specific gene families.</title>
        <authorList>
            <person name="Schwarz E.M."/>
            <person name="Hu Y."/>
            <person name="Antoshechkin I."/>
            <person name="Miller M.M."/>
            <person name="Sternberg P.W."/>
            <person name="Aroian R.V."/>
        </authorList>
    </citation>
    <scope>NUCLEOTIDE SEQUENCE</scope>
    <source>
        <strain evidence="6">HY135</strain>
    </source>
</reference>
<keyword evidence="3" id="KW-0732">Signal</keyword>
<dbReference type="EC" id="3.4.24.-" evidence="3"/>
<dbReference type="PROSITE" id="PS51864">
    <property type="entry name" value="ASTACIN"/>
    <property type="match status" value="1"/>
</dbReference>
<dbReference type="SMART" id="SM00235">
    <property type="entry name" value="ZnMc"/>
    <property type="match status" value="1"/>
</dbReference>
<keyword evidence="2 3" id="KW-0482">Metalloprotease</keyword>
<comment type="caution">
    <text evidence="2">Lacks conserved residue(s) required for the propagation of feature annotation.</text>
</comment>
<evidence type="ECO:0000313" key="6">
    <source>
        <dbReference type="Proteomes" id="UP000024635"/>
    </source>
</evidence>
<keyword evidence="6" id="KW-1185">Reference proteome</keyword>
<dbReference type="Gene3D" id="3.40.390.10">
    <property type="entry name" value="Collagenase (Catalytic Domain)"/>
    <property type="match status" value="1"/>
</dbReference>
<feature type="binding site" evidence="2">
    <location>
        <position position="176"/>
    </location>
    <ligand>
        <name>Zn(2+)</name>
        <dbReference type="ChEBI" id="CHEBI:29105"/>
        <note>catalytic</note>
    </ligand>
</feature>
<proteinExistence type="predicted"/>
<dbReference type="Proteomes" id="UP000024635">
    <property type="component" value="Unassembled WGS sequence"/>
</dbReference>
<dbReference type="PRINTS" id="PR00480">
    <property type="entry name" value="ASTACIN"/>
</dbReference>
<dbReference type="InterPro" id="IPR006026">
    <property type="entry name" value="Peptidase_Metallo"/>
</dbReference>
<dbReference type="Pfam" id="PF01400">
    <property type="entry name" value="Astacin"/>
    <property type="match status" value="1"/>
</dbReference>